<protein>
    <recommendedName>
        <fullName evidence="1">CREG-like beta-barrel domain-containing protein</fullName>
    </recommendedName>
</protein>
<dbReference type="InterPro" id="IPR055343">
    <property type="entry name" value="CREG_beta-barrel"/>
</dbReference>
<dbReference type="PANTHER" id="PTHR37273">
    <property type="entry name" value="CHROMOSOME 8, WHOLE GENOME SHOTGUN SEQUENCE"/>
    <property type="match status" value="1"/>
</dbReference>
<keyword evidence="3" id="KW-1185">Reference proteome</keyword>
<accession>A0AAJ8JWV0</accession>
<proteinExistence type="predicted"/>
<dbReference type="KEGG" id="cdep:91089339"/>
<dbReference type="GeneID" id="91089339"/>
<dbReference type="Proteomes" id="UP000094043">
    <property type="component" value="Chromosome 6"/>
</dbReference>
<organism evidence="2 3">
    <name type="scientific">Cryptococcus depauperatus CBS 7841</name>
    <dbReference type="NCBI Taxonomy" id="1295531"/>
    <lineage>
        <taxon>Eukaryota</taxon>
        <taxon>Fungi</taxon>
        <taxon>Dikarya</taxon>
        <taxon>Basidiomycota</taxon>
        <taxon>Agaricomycotina</taxon>
        <taxon>Tremellomycetes</taxon>
        <taxon>Tremellales</taxon>
        <taxon>Cryptococcaceae</taxon>
        <taxon>Cryptococcus</taxon>
    </lineage>
</organism>
<dbReference type="AlphaFoldDB" id="A0AAJ8JWV0"/>
<name>A0AAJ8JWV0_9TREE</name>
<evidence type="ECO:0000259" key="1">
    <source>
        <dbReference type="Pfam" id="PF13883"/>
    </source>
</evidence>
<reference evidence="2" key="2">
    <citation type="journal article" date="2022" name="Elife">
        <title>Obligate sexual reproduction of a homothallic fungus closely related to the Cryptococcus pathogenic species complex.</title>
        <authorList>
            <person name="Passer A.R."/>
            <person name="Clancey S.A."/>
            <person name="Shea T."/>
            <person name="David-Palma M."/>
            <person name="Averette A.F."/>
            <person name="Boekhout T."/>
            <person name="Porcel B.M."/>
            <person name="Nowrousian M."/>
            <person name="Cuomo C.A."/>
            <person name="Sun S."/>
            <person name="Heitman J."/>
            <person name="Coelho M.A."/>
        </authorList>
    </citation>
    <scope>NUCLEOTIDE SEQUENCE</scope>
    <source>
        <strain evidence="2">CBS 7841</strain>
    </source>
</reference>
<gene>
    <name evidence="2" type="ORF">L203_105130</name>
</gene>
<feature type="domain" description="CREG-like beta-barrel" evidence="1">
    <location>
        <begin position="44"/>
        <end position="87"/>
    </location>
</feature>
<dbReference type="Pfam" id="PF13883">
    <property type="entry name" value="CREG_beta-barrel"/>
    <property type="match status" value="1"/>
</dbReference>
<reference evidence="2" key="1">
    <citation type="submission" date="2016-06" db="EMBL/GenBank/DDBJ databases">
        <authorList>
            <person name="Cuomo C."/>
            <person name="Litvintseva A."/>
            <person name="Heitman J."/>
            <person name="Chen Y."/>
            <person name="Sun S."/>
            <person name="Springer D."/>
            <person name="Dromer F."/>
            <person name="Young S."/>
            <person name="Zeng Q."/>
            <person name="Chapman S."/>
            <person name="Gujja S."/>
            <person name="Saif S."/>
            <person name="Birren B."/>
        </authorList>
    </citation>
    <scope>NUCLEOTIDE SEQUENCE</scope>
    <source>
        <strain evidence="2">CBS 7841</strain>
    </source>
</reference>
<dbReference type="RefSeq" id="XP_066070600.1">
    <property type="nucleotide sequence ID" value="XM_066214503.1"/>
</dbReference>
<evidence type="ECO:0000313" key="3">
    <source>
        <dbReference type="Proteomes" id="UP000094043"/>
    </source>
</evidence>
<evidence type="ECO:0000313" key="2">
    <source>
        <dbReference type="EMBL" id="WVN89900.1"/>
    </source>
</evidence>
<dbReference type="PANTHER" id="PTHR37273:SF1">
    <property type="entry name" value="ADL397C-AP"/>
    <property type="match status" value="1"/>
</dbReference>
<reference evidence="2" key="3">
    <citation type="submission" date="2024-01" db="EMBL/GenBank/DDBJ databases">
        <authorList>
            <person name="Coelho M.A."/>
            <person name="David-Palma M."/>
            <person name="Shea T."/>
            <person name="Sun S."/>
            <person name="Cuomo C.A."/>
            <person name="Heitman J."/>
        </authorList>
    </citation>
    <scope>NUCLEOTIDE SEQUENCE</scope>
    <source>
        <strain evidence="2">CBS 7841</strain>
    </source>
</reference>
<sequence>MPSIFSSGIDTGQPFTLMEVNKIVKILEGKDDPLSKLTVKTGHQHWIPGALGSTHVSIWAKLDVEDSYYMGSFGDTHYIGHIPADMYGKAGEEGLAETTQDQMMRDNMAQIVNMEDTNQLTL</sequence>
<dbReference type="EMBL" id="CP143789">
    <property type="protein sequence ID" value="WVN89900.1"/>
    <property type="molecule type" value="Genomic_DNA"/>
</dbReference>